<name>A0A9W6PCS7_9ACTN</name>
<dbReference type="Proteomes" id="UP001165143">
    <property type="component" value="Unassembled WGS sequence"/>
</dbReference>
<protein>
    <submittedName>
        <fullName evidence="3">Uncharacterized protein</fullName>
    </submittedName>
</protein>
<feature type="region of interest" description="Disordered" evidence="1">
    <location>
        <begin position="53"/>
        <end position="78"/>
    </location>
</feature>
<dbReference type="RefSeq" id="WP_033252540.1">
    <property type="nucleotide sequence ID" value="NZ_BSRX01000003.1"/>
</dbReference>
<reference evidence="3" key="1">
    <citation type="submission" date="2023-02" db="EMBL/GenBank/DDBJ databases">
        <title>Kitasatospora phosalacinea NBRC 14362.</title>
        <authorList>
            <person name="Ichikawa N."/>
            <person name="Sato H."/>
            <person name="Tonouchi N."/>
        </authorList>
    </citation>
    <scope>NUCLEOTIDE SEQUENCE</scope>
    <source>
        <strain evidence="3">NBRC 14362</strain>
    </source>
</reference>
<evidence type="ECO:0000256" key="1">
    <source>
        <dbReference type="SAM" id="MobiDB-lite"/>
    </source>
</evidence>
<keyword evidence="2" id="KW-0472">Membrane</keyword>
<comment type="caution">
    <text evidence="3">The sequence shown here is derived from an EMBL/GenBank/DDBJ whole genome shotgun (WGS) entry which is preliminary data.</text>
</comment>
<sequence length="78" mass="8396">MSCLLMLLGWAGLVWMFVMGVFGHDWSLAGLVMPLSTFVLFVANEVRRGEIRRAEAEREAPAAPPARPDGDGPDAAAP</sequence>
<keyword evidence="2" id="KW-1133">Transmembrane helix</keyword>
<feature type="transmembrane region" description="Helical" evidence="2">
    <location>
        <begin position="26"/>
        <end position="43"/>
    </location>
</feature>
<gene>
    <name evidence="3" type="ORF">Kpho01_05870</name>
</gene>
<organism evidence="3 4">
    <name type="scientific">Kitasatospora phosalacinea</name>
    <dbReference type="NCBI Taxonomy" id="2065"/>
    <lineage>
        <taxon>Bacteria</taxon>
        <taxon>Bacillati</taxon>
        <taxon>Actinomycetota</taxon>
        <taxon>Actinomycetes</taxon>
        <taxon>Kitasatosporales</taxon>
        <taxon>Streptomycetaceae</taxon>
        <taxon>Kitasatospora</taxon>
    </lineage>
</organism>
<evidence type="ECO:0000313" key="4">
    <source>
        <dbReference type="Proteomes" id="UP001165143"/>
    </source>
</evidence>
<dbReference type="AlphaFoldDB" id="A0A9W6PCS7"/>
<evidence type="ECO:0000313" key="3">
    <source>
        <dbReference type="EMBL" id="GLW52576.1"/>
    </source>
</evidence>
<keyword evidence="2" id="KW-0812">Transmembrane</keyword>
<proteinExistence type="predicted"/>
<accession>A0A9W6PCS7</accession>
<dbReference type="OrthoDB" id="9945857at2"/>
<dbReference type="EMBL" id="BSRX01000003">
    <property type="protein sequence ID" value="GLW52576.1"/>
    <property type="molecule type" value="Genomic_DNA"/>
</dbReference>
<evidence type="ECO:0000256" key="2">
    <source>
        <dbReference type="SAM" id="Phobius"/>
    </source>
</evidence>